<dbReference type="Gene3D" id="3.30.479.10">
    <property type="entry name" value="6-pyruvoyl tetrahydropterin synthase/QueD"/>
    <property type="match status" value="1"/>
</dbReference>
<comment type="similarity">
    <text evidence="3">Belongs to the PTPS family. QueD subfamily.</text>
</comment>
<evidence type="ECO:0000256" key="2">
    <source>
        <dbReference type="ARBA" id="ARBA00005061"/>
    </source>
</evidence>
<reference evidence="11" key="1">
    <citation type="submission" date="2003-01" db="EMBL/GenBank/DDBJ databases">
        <title>Molecular cloning and sequence of the kinamycin angucycline type II polyketide synthase gene cluster from Streptomyces murayamaensis.</title>
        <authorList>
            <person name="Yin X.H."/>
            <person name="Mahadevan B."/>
            <person name="Grochowski L."/>
            <person name="Proteau P.J."/>
        </authorList>
    </citation>
    <scope>NUCLEOTIDE SEQUENCE</scope>
</reference>
<dbReference type="SUPFAM" id="SSF55620">
    <property type="entry name" value="Tetrahydrobiopterin biosynthesis enzymes-like"/>
    <property type="match status" value="1"/>
</dbReference>
<comment type="catalytic activity">
    <reaction evidence="10">
        <text>7,8-dihydroneopterin 3'-triphosphate + H2O = 6-carboxy-5,6,7,8-tetrahydropterin + triphosphate + acetaldehyde + 2 H(+)</text>
        <dbReference type="Rhea" id="RHEA:27966"/>
        <dbReference type="ChEBI" id="CHEBI:15343"/>
        <dbReference type="ChEBI" id="CHEBI:15377"/>
        <dbReference type="ChEBI" id="CHEBI:15378"/>
        <dbReference type="ChEBI" id="CHEBI:18036"/>
        <dbReference type="ChEBI" id="CHEBI:58462"/>
        <dbReference type="ChEBI" id="CHEBI:61032"/>
        <dbReference type="EC" id="4.1.2.50"/>
    </reaction>
</comment>
<keyword evidence="8" id="KW-0456">Lyase</keyword>
<dbReference type="EMBL" id="AH012623">
    <property type="protein sequence ID" value="AAO65335.1"/>
    <property type="molecule type" value="Genomic_DNA"/>
</dbReference>
<sequence length="132" mass="14428">MFSVTVRDHLMIAHSFSGEVFGPAQRLHGATYLVDATFQRPELDDDNIVIDMGLAGREVRGIVAALSYRNLDEDPDFAGTNTTTEFLAKVIADRLAARIHDGALGPGAQGLTGLTVRLHESHIAWADYHRTL</sequence>
<dbReference type="InterPro" id="IPR007115">
    <property type="entry name" value="6-PTP_synth/QueD"/>
</dbReference>
<evidence type="ECO:0000256" key="7">
    <source>
        <dbReference type="ARBA" id="ARBA00022833"/>
    </source>
</evidence>
<evidence type="ECO:0000256" key="8">
    <source>
        <dbReference type="ARBA" id="ARBA00023239"/>
    </source>
</evidence>
<comment type="cofactor">
    <cofactor evidence="1">
        <name>Zn(2+)</name>
        <dbReference type="ChEBI" id="CHEBI:29105"/>
    </cofactor>
</comment>
<name>Q84CK8_9ACTN</name>
<dbReference type="PANTHER" id="PTHR12589:SF7">
    <property type="entry name" value="6-PYRUVOYL TETRAHYDROBIOPTERIN SYNTHASE"/>
    <property type="match status" value="1"/>
</dbReference>
<organism evidence="11">
    <name type="scientific">Streptomyces murayamaensis</name>
    <dbReference type="NCBI Taxonomy" id="224537"/>
    <lineage>
        <taxon>Bacteria</taxon>
        <taxon>Bacillati</taxon>
        <taxon>Actinomycetota</taxon>
        <taxon>Actinomycetes</taxon>
        <taxon>Kitasatosporales</taxon>
        <taxon>Streptomycetaceae</taxon>
        <taxon>Streptomyces</taxon>
    </lineage>
</organism>
<dbReference type="GO" id="GO:0070497">
    <property type="term" value="F:6-carboxytetrahydropterin synthase activity"/>
    <property type="evidence" value="ECO:0007669"/>
    <property type="project" value="UniProtKB-EC"/>
</dbReference>
<dbReference type="PANTHER" id="PTHR12589">
    <property type="entry name" value="PYRUVOYL TETRAHYDROBIOPTERIN SYNTHASE"/>
    <property type="match status" value="1"/>
</dbReference>
<evidence type="ECO:0000256" key="5">
    <source>
        <dbReference type="ARBA" id="ARBA00018141"/>
    </source>
</evidence>
<evidence type="ECO:0000256" key="6">
    <source>
        <dbReference type="ARBA" id="ARBA00022723"/>
    </source>
</evidence>
<evidence type="ECO:0000256" key="3">
    <source>
        <dbReference type="ARBA" id="ARBA00008900"/>
    </source>
</evidence>
<keyword evidence="6" id="KW-0479">Metal-binding</keyword>
<accession>Q84CK8</accession>
<comment type="pathway">
    <text evidence="2">Purine metabolism; 7-cyano-7-deazaguanine biosynthesis.</text>
</comment>
<proteinExistence type="inferred from homology"/>
<dbReference type="FunFam" id="3.30.479.10:FF:000005">
    <property type="entry name" value="6-pyruvoyl tetrahydropterin synthase"/>
    <property type="match status" value="1"/>
</dbReference>
<dbReference type="UniPathway" id="UPA00391"/>
<dbReference type="GO" id="GO:0046872">
    <property type="term" value="F:metal ion binding"/>
    <property type="evidence" value="ECO:0007669"/>
    <property type="project" value="UniProtKB-KW"/>
</dbReference>
<dbReference type="AlphaFoldDB" id="Q84CK8"/>
<keyword evidence="7" id="KW-0862">Zinc</keyword>
<evidence type="ECO:0000256" key="4">
    <source>
        <dbReference type="ARBA" id="ARBA00012982"/>
    </source>
</evidence>
<dbReference type="EC" id="4.1.2.50" evidence="4"/>
<evidence type="ECO:0000256" key="1">
    <source>
        <dbReference type="ARBA" id="ARBA00001947"/>
    </source>
</evidence>
<evidence type="ECO:0000256" key="10">
    <source>
        <dbReference type="ARBA" id="ARBA00048807"/>
    </source>
</evidence>
<dbReference type="Pfam" id="PF01242">
    <property type="entry name" value="PTPS"/>
    <property type="match status" value="1"/>
</dbReference>
<evidence type="ECO:0000313" key="11">
    <source>
        <dbReference type="EMBL" id="AAO65335.1"/>
    </source>
</evidence>
<protein>
    <recommendedName>
        <fullName evidence="5">6-carboxy-5,6,7,8-tetrahydropterin synthase</fullName>
        <ecNumber evidence="4">4.1.2.50</ecNumber>
    </recommendedName>
    <alternativeName>
        <fullName evidence="9">Queuosine biosynthesis protein QueD</fullName>
    </alternativeName>
</protein>
<dbReference type="InterPro" id="IPR038418">
    <property type="entry name" value="6-PTP_synth/QueD_sf"/>
</dbReference>
<evidence type="ECO:0000256" key="9">
    <source>
        <dbReference type="ARBA" id="ARBA00031449"/>
    </source>
</evidence>